<feature type="transmembrane region" description="Helical" evidence="1">
    <location>
        <begin position="55"/>
        <end position="72"/>
    </location>
</feature>
<comment type="caution">
    <text evidence="2">The sequence shown here is derived from an EMBL/GenBank/DDBJ whole genome shotgun (WGS) entry which is preliminary data.</text>
</comment>
<feature type="transmembrane region" description="Helical" evidence="1">
    <location>
        <begin position="352"/>
        <end position="383"/>
    </location>
</feature>
<feature type="transmembrane region" description="Helical" evidence="1">
    <location>
        <begin position="197"/>
        <end position="226"/>
    </location>
</feature>
<protein>
    <recommendedName>
        <fullName evidence="4">O-antigen ligase domain-containing protein</fullName>
    </recommendedName>
</protein>
<reference evidence="2 3" key="1">
    <citation type="submission" date="2018-08" db="EMBL/GenBank/DDBJ databases">
        <title>A genome reference for cultivated species of the human gut microbiota.</title>
        <authorList>
            <person name="Zou Y."/>
            <person name="Xue W."/>
            <person name="Luo G."/>
        </authorList>
    </citation>
    <scope>NUCLEOTIDE SEQUENCE [LARGE SCALE GENOMIC DNA]</scope>
    <source>
        <strain evidence="2 3">AM13-21</strain>
    </source>
</reference>
<name>A0A415BLH9_PHOVU</name>
<sequence>MSRVNIYKVLIFIMLFLSCNVLRLISLDQKMLYATLLIVSVILILKNNSKLTSAPFIYLVGFVTLYSVFKLYTDRGEGTRVAVMNVIGPMLLYAAIPSIRYTTQRMLLWRWIYKIIILLFIVNSLLAIFERMSGSLVFGWGYAEDVANFTTEGISEFRSTALLSHPLLNALITSTLMSFFLISPYKITIKLGLWSLGYFAILCFNTRAAIVGNALLFISYFLYICLYDKKITVKQKRLFMGIGAIFAITAAYLLQTGLIGGRLMENGLFDDTSAQVRVDIWSIFDYYRLTDFMLGVDMSTYDEMMFTANLIATENFWLDWLFKFGFAFLIPFVLLYGIFLKNRYSDYNSFETLFTIGTFVLLASVNNSLSTSILPVFILLLSIDAFSPRYVTMIAHPSFIDIENLRCYK</sequence>
<feature type="transmembrane region" description="Helical" evidence="1">
    <location>
        <begin position="238"/>
        <end position="259"/>
    </location>
</feature>
<feature type="transmembrane region" description="Helical" evidence="1">
    <location>
        <begin position="320"/>
        <end position="340"/>
    </location>
</feature>
<organism evidence="2 3">
    <name type="scientific">Phocaeicola vulgatus</name>
    <name type="common">Bacteroides vulgatus</name>
    <dbReference type="NCBI Taxonomy" id="821"/>
    <lineage>
        <taxon>Bacteria</taxon>
        <taxon>Pseudomonadati</taxon>
        <taxon>Bacteroidota</taxon>
        <taxon>Bacteroidia</taxon>
        <taxon>Bacteroidales</taxon>
        <taxon>Bacteroidaceae</taxon>
        <taxon>Phocaeicola</taxon>
    </lineage>
</organism>
<evidence type="ECO:0000313" key="2">
    <source>
        <dbReference type="EMBL" id="RHI87198.1"/>
    </source>
</evidence>
<dbReference type="EMBL" id="QRLF01000033">
    <property type="protein sequence ID" value="RHI87198.1"/>
    <property type="molecule type" value="Genomic_DNA"/>
</dbReference>
<accession>A0A415BLH9</accession>
<feature type="transmembrane region" description="Helical" evidence="1">
    <location>
        <begin position="6"/>
        <end position="25"/>
    </location>
</feature>
<feature type="transmembrane region" description="Helical" evidence="1">
    <location>
        <begin position="167"/>
        <end position="185"/>
    </location>
</feature>
<feature type="transmembrane region" description="Helical" evidence="1">
    <location>
        <begin position="81"/>
        <end position="99"/>
    </location>
</feature>
<dbReference type="AlphaFoldDB" id="A0A415BLH9"/>
<keyword evidence="1" id="KW-0812">Transmembrane</keyword>
<evidence type="ECO:0008006" key="4">
    <source>
        <dbReference type="Google" id="ProtNLM"/>
    </source>
</evidence>
<dbReference type="Proteomes" id="UP000285777">
    <property type="component" value="Unassembled WGS sequence"/>
</dbReference>
<keyword evidence="1" id="KW-0472">Membrane</keyword>
<evidence type="ECO:0000313" key="3">
    <source>
        <dbReference type="Proteomes" id="UP000285777"/>
    </source>
</evidence>
<gene>
    <name evidence="2" type="ORF">DW150_17425</name>
</gene>
<feature type="transmembrane region" description="Helical" evidence="1">
    <location>
        <begin position="111"/>
        <end position="129"/>
    </location>
</feature>
<evidence type="ECO:0000256" key="1">
    <source>
        <dbReference type="SAM" id="Phobius"/>
    </source>
</evidence>
<proteinExistence type="predicted"/>
<dbReference type="PROSITE" id="PS51257">
    <property type="entry name" value="PROKAR_LIPOPROTEIN"/>
    <property type="match status" value="1"/>
</dbReference>
<keyword evidence="1" id="KW-1133">Transmembrane helix</keyword>